<dbReference type="AlphaFoldDB" id="C7TXW7"/>
<organism evidence="2">
    <name type="scientific">Schistosoma japonicum</name>
    <name type="common">Blood fluke</name>
    <dbReference type="NCBI Taxonomy" id="6182"/>
    <lineage>
        <taxon>Eukaryota</taxon>
        <taxon>Metazoa</taxon>
        <taxon>Spiralia</taxon>
        <taxon>Lophotrochozoa</taxon>
        <taxon>Platyhelminthes</taxon>
        <taxon>Trematoda</taxon>
        <taxon>Digenea</taxon>
        <taxon>Strigeidida</taxon>
        <taxon>Schistosomatoidea</taxon>
        <taxon>Schistosomatidae</taxon>
        <taxon>Schistosoma</taxon>
    </lineage>
</organism>
<sequence length="97" mass="10756">MKSFCGSHLVFFIVIQIPVVLSNCSTDEWSIICTNNSSGTICCENDTTDKLCCQGNSCTFSYRASGSGEEILEQYRRKVRMAERLKTASQKLTGTGR</sequence>
<feature type="signal peptide" evidence="1">
    <location>
        <begin position="1"/>
        <end position="22"/>
    </location>
</feature>
<feature type="chain" id="PRO_5002985118" evidence="1">
    <location>
        <begin position="23"/>
        <end position="97"/>
    </location>
</feature>
<protein>
    <submittedName>
        <fullName evidence="2">Hypotheticial protein</fullName>
    </submittedName>
</protein>
<proteinExistence type="evidence at transcript level"/>
<dbReference type="EMBL" id="FN326719">
    <property type="protein sequence ID" value="CAX82443.1"/>
    <property type="molecule type" value="mRNA"/>
</dbReference>
<accession>C7TXW7</accession>
<reference evidence="2" key="1">
    <citation type="journal article" date="2009" name="Nature">
        <title>The Schistosoma japonicum genome reveals features of host-parasite interplay.</title>
        <authorList>
            <person name="Liu F."/>
            <person name="Zhou Y."/>
            <person name="Wang Z.Q."/>
            <person name="Lu G."/>
            <person name="Zheng H."/>
            <person name="Brindley P.J."/>
            <person name="McManus D.P."/>
            <person name="Blair D."/>
            <person name="Zhang Q.H."/>
            <person name="Zhong Y."/>
            <person name="Wang S."/>
            <person name="Han Z.G."/>
            <person name="Chen Z."/>
        </authorList>
    </citation>
    <scope>NUCLEOTIDE SEQUENCE</scope>
    <source>
        <strain evidence="2">Anhui</strain>
    </source>
</reference>
<evidence type="ECO:0000313" key="2">
    <source>
        <dbReference type="EMBL" id="CAX82443.1"/>
    </source>
</evidence>
<reference evidence="2" key="2">
    <citation type="submission" date="2009-03" db="EMBL/GenBank/DDBJ databases">
        <authorList>
            <person name="Gang L."/>
        </authorList>
    </citation>
    <scope>NUCLEOTIDE SEQUENCE</scope>
    <source>
        <strain evidence="2">Anhui</strain>
    </source>
</reference>
<name>C7TXW7_SCHJA</name>
<evidence type="ECO:0000256" key="1">
    <source>
        <dbReference type="SAM" id="SignalP"/>
    </source>
</evidence>
<keyword evidence="1" id="KW-0732">Signal</keyword>